<reference evidence="12 14" key="1">
    <citation type="journal article" date="2007" name="Nature">
        <title>Evolution of genes and genomes on the Drosophila phylogeny.</title>
        <authorList>
            <consortium name="Drosophila 12 Genomes Consortium"/>
            <person name="Clark A.G."/>
            <person name="Eisen M.B."/>
            <person name="Smith D.R."/>
            <person name="Bergman C.M."/>
            <person name="Oliver B."/>
            <person name="Markow T.A."/>
            <person name="Kaufman T.C."/>
            <person name="Kellis M."/>
            <person name="Gelbart W."/>
            <person name="Iyer V.N."/>
            <person name="Pollard D.A."/>
            <person name="Sackton T.B."/>
            <person name="Larracuente A.M."/>
            <person name="Singh N.D."/>
            <person name="Abad J.P."/>
            <person name="Abt D.N."/>
            <person name="Adryan B."/>
            <person name="Aguade M."/>
            <person name="Akashi H."/>
            <person name="Anderson W.W."/>
            <person name="Aquadro C.F."/>
            <person name="Ardell D.H."/>
            <person name="Arguello R."/>
            <person name="Artieri C.G."/>
            <person name="Barbash D.A."/>
            <person name="Barker D."/>
            <person name="Barsanti P."/>
            <person name="Batterham P."/>
            <person name="Batzoglou S."/>
            <person name="Begun D."/>
            <person name="Bhutkar A."/>
            <person name="Blanco E."/>
            <person name="Bosak S.A."/>
            <person name="Bradley R.K."/>
            <person name="Brand A.D."/>
            <person name="Brent M.R."/>
            <person name="Brooks A.N."/>
            <person name="Brown R.H."/>
            <person name="Butlin R.K."/>
            <person name="Caggese C."/>
            <person name="Calvi B.R."/>
            <person name="Bernardo de Carvalho A."/>
            <person name="Caspi A."/>
            <person name="Castrezana S."/>
            <person name="Celniker S.E."/>
            <person name="Chang J.L."/>
            <person name="Chapple C."/>
            <person name="Chatterji S."/>
            <person name="Chinwalla A."/>
            <person name="Civetta A."/>
            <person name="Clifton S.W."/>
            <person name="Comeron J.M."/>
            <person name="Costello J.C."/>
            <person name="Coyne J.A."/>
            <person name="Daub J."/>
            <person name="David R.G."/>
            <person name="Delcher A.L."/>
            <person name="Delehaunty K."/>
            <person name="Do C.B."/>
            <person name="Ebling H."/>
            <person name="Edwards K."/>
            <person name="Eickbush T."/>
            <person name="Evans J.D."/>
            <person name="Filipski A."/>
            <person name="Findeiss S."/>
            <person name="Freyhult E."/>
            <person name="Fulton L."/>
            <person name="Fulton R."/>
            <person name="Garcia A.C."/>
            <person name="Gardiner A."/>
            <person name="Garfield D.A."/>
            <person name="Garvin B.E."/>
            <person name="Gibson G."/>
            <person name="Gilbert D."/>
            <person name="Gnerre S."/>
            <person name="Godfrey J."/>
            <person name="Good R."/>
            <person name="Gotea V."/>
            <person name="Gravely B."/>
            <person name="Greenberg A.J."/>
            <person name="Griffiths-Jones S."/>
            <person name="Gross S."/>
            <person name="Guigo R."/>
            <person name="Gustafson E.A."/>
            <person name="Haerty W."/>
            <person name="Hahn M.W."/>
            <person name="Halligan D.L."/>
            <person name="Halpern A.L."/>
            <person name="Halter G.M."/>
            <person name="Han M.V."/>
            <person name="Heger A."/>
            <person name="Hillier L."/>
            <person name="Hinrichs A.S."/>
            <person name="Holmes I."/>
            <person name="Hoskins R.A."/>
            <person name="Hubisz M.J."/>
            <person name="Hultmark D."/>
            <person name="Huntley M.A."/>
            <person name="Jaffe D.B."/>
            <person name="Jagadeeshan S."/>
            <person name="Jeck W.R."/>
            <person name="Johnson J."/>
            <person name="Jones C.D."/>
            <person name="Jordan W.C."/>
            <person name="Karpen G.H."/>
            <person name="Kataoka E."/>
            <person name="Keightley P.D."/>
            <person name="Kheradpour P."/>
            <person name="Kirkness E.F."/>
            <person name="Koerich L.B."/>
            <person name="Kristiansen K."/>
            <person name="Kudrna D."/>
            <person name="Kulathinal R.J."/>
            <person name="Kumar S."/>
            <person name="Kwok R."/>
            <person name="Lander E."/>
            <person name="Langley C.H."/>
            <person name="Lapoint R."/>
            <person name="Lazzaro B.P."/>
            <person name="Lee S.J."/>
            <person name="Levesque L."/>
            <person name="Li R."/>
            <person name="Lin C.F."/>
            <person name="Lin M.F."/>
            <person name="Lindblad-Toh K."/>
            <person name="Llopart A."/>
            <person name="Long M."/>
            <person name="Low L."/>
            <person name="Lozovsky E."/>
            <person name="Lu J."/>
            <person name="Luo M."/>
            <person name="Machado C.A."/>
            <person name="Makalowski W."/>
            <person name="Marzo M."/>
            <person name="Matsuda M."/>
            <person name="Matzkin L."/>
            <person name="McAllister B."/>
            <person name="McBride C.S."/>
            <person name="McKernan B."/>
            <person name="McKernan K."/>
            <person name="Mendez-Lago M."/>
            <person name="Minx P."/>
            <person name="Mollenhauer M.U."/>
            <person name="Montooth K."/>
            <person name="Mount S.M."/>
            <person name="Mu X."/>
            <person name="Myers E."/>
            <person name="Negre B."/>
            <person name="Newfeld S."/>
            <person name="Nielsen R."/>
            <person name="Noor M.A."/>
            <person name="O'Grady P."/>
            <person name="Pachter L."/>
            <person name="Papaceit M."/>
            <person name="Parisi M.J."/>
            <person name="Parisi M."/>
            <person name="Parts L."/>
            <person name="Pedersen J.S."/>
            <person name="Pesole G."/>
            <person name="Phillippy A.M."/>
            <person name="Ponting C.P."/>
            <person name="Pop M."/>
            <person name="Porcelli D."/>
            <person name="Powell J.R."/>
            <person name="Prohaska S."/>
            <person name="Pruitt K."/>
            <person name="Puig M."/>
            <person name="Quesneville H."/>
            <person name="Ram K.R."/>
            <person name="Rand D."/>
            <person name="Rasmussen M.D."/>
            <person name="Reed L.K."/>
            <person name="Reenan R."/>
            <person name="Reily A."/>
            <person name="Remington K.A."/>
            <person name="Rieger T.T."/>
            <person name="Ritchie M.G."/>
            <person name="Robin C."/>
            <person name="Rogers Y.H."/>
            <person name="Rohde C."/>
            <person name="Rozas J."/>
            <person name="Rubenfield M.J."/>
            <person name="Ruiz A."/>
            <person name="Russo S."/>
            <person name="Salzberg S.L."/>
            <person name="Sanchez-Gracia A."/>
            <person name="Saranga D.J."/>
            <person name="Sato H."/>
            <person name="Schaeffer S.W."/>
            <person name="Schatz M.C."/>
            <person name="Schlenke T."/>
            <person name="Schwartz R."/>
            <person name="Segarra C."/>
            <person name="Singh R.S."/>
            <person name="Sirot L."/>
            <person name="Sirota M."/>
            <person name="Sisneros N.B."/>
            <person name="Smith C.D."/>
            <person name="Smith T.F."/>
            <person name="Spieth J."/>
            <person name="Stage D.E."/>
            <person name="Stark A."/>
            <person name="Stephan W."/>
            <person name="Strausberg R.L."/>
            <person name="Strempel S."/>
            <person name="Sturgill D."/>
            <person name="Sutton G."/>
            <person name="Sutton G.G."/>
            <person name="Tao W."/>
            <person name="Teichmann S."/>
            <person name="Tobari Y.N."/>
            <person name="Tomimura Y."/>
            <person name="Tsolas J.M."/>
            <person name="Valente V.L."/>
            <person name="Venter E."/>
            <person name="Venter J.C."/>
            <person name="Vicario S."/>
            <person name="Vieira F.G."/>
            <person name="Vilella A.J."/>
            <person name="Villasante A."/>
            <person name="Walenz B."/>
            <person name="Wang J."/>
            <person name="Wasserman M."/>
            <person name="Watts T."/>
            <person name="Wilson D."/>
            <person name="Wilson R.K."/>
            <person name="Wing R.A."/>
            <person name="Wolfner M.F."/>
            <person name="Wong A."/>
            <person name="Wong G.K."/>
            <person name="Wu C.I."/>
            <person name="Wu G."/>
            <person name="Yamamoto D."/>
            <person name="Yang H.P."/>
            <person name="Yang S.P."/>
            <person name="Yorke J.A."/>
            <person name="Yoshida K."/>
            <person name="Zdobnov E."/>
            <person name="Zhang P."/>
            <person name="Zhang Y."/>
            <person name="Zimin A.V."/>
            <person name="Baldwin J."/>
            <person name="Abdouelleil A."/>
            <person name="Abdulkadir J."/>
            <person name="Abebe A."/>
            <person name="Abera B."/>
            <person name="Abreu J."/>
            <person name="Acer S.C."/>
            <person name="Aftuck L."/>
            <person name="Alexander A."/>
            <person name="An P."/>
            <person name="Anderson E."/>
            <person name="Anderson S."/>
            <person name="Arachi H."/>
            <person name="Azer M."/>
            <person name="Bachantsang P."/>
            <person name="Barry A."/>
            <person name="Bayul T."/>
            <person name="Berlin A."/>
            <person name="Bessette D."/>
            <person name="Bloom T."/>
            <person name="Blye J."/>
            <person name="Boguslavskiy L."/>
            <person name="Bonnet C."/>
            <person name="Boukhgalter B."/>
            <person name="Bourzgui I."/>
            <person name="Brown A."/>
            <person name="Cahill P."/>
            <person name="Channer S."/>
            <person name="Cheshatsang Y."/>
            <person name="Chuda L."/>
            <person name="Citroen M."/>
            <person name="Collymore A."/>
            <person name="Cooke P."/>
            <person name="Costello M."/>
            <person name="D'Aco K."/>
            <person name="Daza R."/>
            <person name="De Haan G."/>
            <person name="DeGray S."/>
            <person name="DeMaso C."/>
            <person name="Dhargay N."/>
            <person name="Dooley K."/>
            <person name="Dooley E."/>
            <person name="Doricent M."/>
            <person name="Dorje P."/>
            <person name="Dorjee K."/>
            <person name="Dupes A."/>
            <person name="Elong R."/>
            <person name="Falk J."/>
            <person name="Farina A."/>
            <person name="Faro S."/>
            <person name="Ferguson D."/>
            <person name="Fisher S."/>
            <person name="Foley C.D."/>
            <person name="Franke A."/>
            <person name="Friedrich D."/>
            <person name="Gadbois L."/>
            <person name="Gearin G."/>
            <person name="Gearin C.R."/>
            <person name="Giannoukos G."/>
            <person name="Goode T."/>
            <person name="Graham J."/>
            <person name="Grandbois E."/>
            <person name="Grewal S."/>
            <person name="Gyaltsen K."/>
            <person name="Hafez N."/>
            <person name="Hagos B."/>
            <person name="Hall J."/>
            <person name="Henson C."/>
            <person name="Hollinger A."/>
            <person name="Honan T."/>
            <person name="Huard M.D."/>
            <person name="Hughes L."/>
            <person name="Hurhula B."/>
            <person name="Husby M.E."/>
            <person name="Kamat A."/>
            <person name="Kanga B."/>
            <person name="Kashin S."/>
            <person name="Khazanovich D."/>
            <person name="Kisner P."/>
            <person name="Lance K."/>
            <person name="Lara M."/>
            <person name="Lee W."/>
            <person name="Lennon N."/>
            <person name="Letendre F."/>
            <person name="LeVine R."/>
            <person name="Lipovsky A."/>
            <person name="Liu X."/>
            <person name="Liu J."/>
            <person name="Liu S."/>
            <person name="Lokyitsang T."/>
            <person name="Lokyitsang Y."/>
            <person name="Lubonja R."/>
            <person name="Lui A."/>
            <person name="MacDonald P."/>
            <person name="Magnisalis V."/>
            <person name="Maru K."/>
            <person name="Matthews C."/>
            <person name="McCusker W."/>
            <person name="McDonough S."/>
            <person name="Mehta T."/>
            <person name="Meldrim J."/>
            <person name="Meneus L."/>
            <person name="Mihai O."/>
            <person name="Mihalev A."/>
            <person name="Mihova T."/>
            <person name="Mittelman R."/>
            <person name="Mlenga V."/>
            <person name="Montmayeur A."/>
            <person name="Mulrain L."/>
            <person name="Navidi A."/>
            <person name="Naylor J."/>
            <person name="Negash T."/>
            <person name="Nguyen T."/>
            <person name="Nguyen N."/>
            <person name="Nicol R."/>
            <person name="Norbu C."/>
            <person name="Norbu N."/>
            <person name="Novod N."/>
            <person name="O'Neill B."/>
            <person name="Osman S."/>
            <person name="Markiewicz E."/>
            <person name="Oyono O.L."/>
            <person name="Patti C."/>
            <person name="Phunkhang P."/>
            <person name="Pierre F."/>
            <person name="Priest M."/>
            <person name="Raghuraman S."/>
            <person name="Rege F."/>
            <person name="Reyes R."/>
            <person name="Rise C."/>
            <person name="Rogov P."/>
            <person name="Ross K."/>
            <person name="Ryan E."/>
            <person name="Settipalli S."/>
            <person name="Shea T."/>
            <person name="Sherpa N."/>
            <person name="Shi L."/>
            <person name="Shih D."/>
            <person name="Sparrow T."/>
            <person name="Spaulding J."/>
            <person name="Stalker J."/>
            <person name="Stange-Thomann N."/>
            <person name="Stavropoulos S."/>
            <person name="Stone C."/>
            <person name="Strader C."/>
            <person name="Tesfaye S."/>
            <person name="Thomson T."/>
            <person name="Thoulutsang Y."/>
            <person name="Thoulutsang D."/>
            <person name="Topham K."/>
            <person name="Topping I."/>
            <person name="Tsamla T."/>
            <person name="Vassiliev H."/>
            <person name="Vo A."/>
            <person name="Wangchuk T."/>
            <person name="Wangdi T."/>
            <person name="Weiand M."/>
            <person name="Wilkinson J."/>
            <person name="Wilson A."/>
            <person name="Yadav S."/>
            <person name="Young G."/>
            <person name="Yu Q."/>
            <person name="Zembek L."/>
            <person name="Zhong D."/>
            <person name="Zimmer A."/>
            <person name="Zwirko Z."/>
            <person name="Jaffe D.B."/>
            <person name="Alvarez P."/>
            <person name="Brockman W."/>
            <person name="Butler J."/>
            <person name="Chin C."/>
            <person name="Gnerre S."/>
            <person name="Grabherr M."/>
            <person name="Kleber M."/>
            <person name="Mauceli E."/>
            <person name="MacCallum I."/>
        </authorList>
    </citation>
    <scope>NUCLEOTIDE SEQUENCE [LARGE SCALE GENOMIC DNA]</scope>
    <source>
        <strain evidence="12">TSC#15010-1051.87</strain>
        <strain evidence="14">Tucson 15010-1051.87</strain>
    </source>
</reference>
<feature type="region of interest" description="Disordered" evidence="8">
    <location>
        <begin position="489"/>
        <end position="509"/>
    </location>
</feature>
<evidence type="ECO:0000256" key="2">
    <source>
        <dbReference type="ARBA" id="ARBA00022729"/>
    </source>
</evidence>
<dbReference type="InterPro" id="IPR050467">
    <property type="entry name" value="LRFN"/>
</dbReference>
<evidence type="ECO:0000256" key="7">
    <source>
        <dbReference type="SAM" id="Coils"/>
    </source>
</evidence>
<evidence type="ECO:0000313" key="12">
    <source>
        <dbReference type="EMBL" id="EDW66108.2"/>
    </source>
</evidence>
<dbReference type="Pfam" id="PF13855">
    <property type="entry name" value="LRR_8"/>
    <property type="match status" value="2"/>
</dbReference>
<keyword evidence="9" id="KW-0812">Transmembrane</keyword>
<dbReference type="Pfam" id="PF07679">
    <property type="entry name" value="I-set"/>
    <property type="match status" value="1"/>
</dbReference>
<feature type="domain" description="Ig-like" evidence="11">
    <location>
        <begin position="272"/>
        <end position="376"/>
    </location>
</feature>
<reference evidence="12" key="2">
    <citation type="journal article" date="2008" name="Bioinformatics">
        <title>Assembly reconciliation.</title>
        <authorList>
            <person name="Zimin A.V."/>
            <person name="Smith D.R."/>
            <person name="Sutton G."/>
            <person name="Yorke J.A."/>
        </authorList>
    </citation>
    <scope>NUCLEOTIDE SEQUENCE</scope>
    <source>
        <strain evidence="12">TSC#15010-1051.87</strain>
    </source>
</reference>
<dbReference type="InterPro" id="IPR003591">
    <property type="entry name" value="Leu-rich_rpt_typical-subtyp"/>
</dbReference>
<keyword evidence="1" id="KW-0433">Leucine-rich repeat</keyword>
<dbReference type="InterPro" id="IPR000483">
    <property type="entry name" value="Cys-rich_flank_reg_C"/>
</dbReference>
<feature type="region of interest" description="Disordered" evidence="8">
    <location>
        <begin position="648"/>
        <end position="681"/>
    </location>
</feature>
<dbReference type="InterPro" id="IPR013783">
    <property type="entry name" value="Ig-like_fold"/>
</dbReference>
<evidence type="ECO:0000313" key="13">
    <source>
        <dbReference type="EMBL" id="KRF82564.1"/>
    </source>
</evidence>
<dbReference type="FunFam" id="3.80.10.10:FF:000082">
    <property type="entry name" value="Leucine-rich repeat-containing 24"/>
    <property type="match status" value="1"/>
</dbReference>
<feature type="transmembrane region" description="Helical" evidence="9">
    <location>
        <begin position="413"/>
        <end position="438"/>
    </location>
</feature>
<dbReference type="Proteomes" id="UP000008792">
    <property type="component" value="Unassembled WGS sequence"/>
</dbReference>
<feature type="region of interest" description="Disordered" evidence="8">
    <location>
        <begin position="529"/>
        <end position="550"/>
    </location>
</feature>
<dbReference type="FunFam" id="2.60.40.10:FF:000032">
    <property type="entry name" value="palladin isoform X1"/>
    <property type="match status" value="1"/>
</dbReference>
<dbReference type="PROSITE" id="PS50835">
    <property type="entry name" value="IG_LIKE"/>
    <property type="match status" value="1"/>
</dbReference>
<dbReference type="SMART" id="SM00369">
    <property type="entry name" value="LRR_TYP"/>
    <property type="match status" value="5"/>
</dbReference>
<dbReference type="EMBL" id="CH940655">
    <property type="protein sequence ID" value="EDW66108.2"/>
    <property type="molecule type" value="Genomic_DNA"/>
</dbReference>
<reference evidence="12" key="3">
    <citation type="submission" date="2008-06" db="EMBL/GenBank/DDBJ databases">
        <authorList>
            <consortium name="FlyBase"/>
        </authorList>
    </citation>
    <scope>NUCLEOTIDE SEQUENCE</scope>
    <source>
        <strain evidence="12">TSC#15010-1051.87</strain>
    </source>
</reference>
<evidence type="ECO:0000259" key="11">
    <source>
        <dbReference type="PROSITE" id="PS50835"/>
    </source>
</evidence>
<gene>
    <name evidence="12" type="primary">Dvir\GJ15735</name>
    <name evidence="12" type="ORF">Dvir_GJ15735</name>
</gene>
<dbReference type="SUPFAM" id="SSF48726">
    <property type="entry name" value="Immunoglobulin"/>
    <property type="match status" value="1"/>
</dbReference>
<dbReference type="PANTHER" id="PTHR45842">
    <property type="entry name" value="SYNAPTIC ADHESION-LIKE MOLECULE SALM"/>
    <property type="match status" value="1"/>
</dbReference>
<feature type="signal peptide" evidence="10">
    <location>
        <begin position="1"/>
        <end position="30"/>
    </location>
</feature>
<dbReference type="KEGG" id="dvi:6634761"/>
<feature type="compositionally biased region" description="Polar residues" evidence="8">
    <location>
        <begin position="916"/>
        <end position="929"/>
    </location>
</feature>
<feature type="compositionally biased region" description="Low complexity" evidence="8">
    <location>
        <begin position="648"/>
        <end position="678"/>
    </location>
</feature>
<keyword evidence="5" id="KW-0325">Glycoprotein</keyword>
<dbReference type="EMBL" id="CH940655">
    <property type="protein sequence ID" value="KRF82564.1"/>
    <property type="molecule type" value="Genomic_DNA"/>
</dbReference>
<evidence type="ECO:0000313" key="14">
    <source>
        <dbReference type="Proteomes" id="UP000008792"/>
    </source>
</evidence>
<dbReference type="PANTHER" id="PTHR45842:SF12">
    <property type="entry name" value="KEKKON 5, ISOFORM A"/>
    <property type="match status" value="1"/>
</dbReference>
<evidence type="ECO:0000256" key="3">
    <source>
        <dbReference type="ARBA" id="ARBA00022737"/>
    </source>
</evidence>
<dbReference type="STRING" id="7244.B4MA49"/>
<dbReference type="eggNOG" id="KOG0619">
    <property type="taxonomic scope" value="Eukaryota"/>
</dbReference>
<keyword evidence="6" id="KW-0393">Immunoglobulin domain</keyword>
<proteinExistence type="predicted"/>
<dbReference type="InterPro" id="IPR003599">
    <property type="entry name" value="Ig_sub"/>
</dbReference>
<dbReference type="FunCoup" id="B4MA49">
    <property type="interactions" value="188"/>
</dbReference>
<dbReference type="SUPFAM" id="SSF52058">
    <property type="entry name" value="L domain-like"/>
    <property type="match status" value="1"/>
</dbReference>
<dbReference type="InterPro" id="IPR003598">
    <property type="entry name" value="Ig_sub2"/>
</dbReference>
<evidence type="ECO:0000256" key="8">
    <source>
        <dbReference type="SAM" id="MobiDB-lite"/>
    </source>
</evidence>
<dbReference type="Gene3D" id="2.60.40.10">
    <property type="entry name" value="Immunoglobulins"/>
    <property type="match status" value="1"/>
</dbReference>
<keyword evidence="3" id="KW-0677">Repeat</keyword>
<feature type="chain" id="PRO_5014298946" evidence="10">
    <location>
        <begin position="31"/>
        <end position="940"/>
    </location>
</feature>
<dbReference type="Gene3D" id="3.80.10.10">
    <property type="entry name" value="Ribonuclease Inhibitor"/>
    <property type="match status" value="2"/>
</dbReference>
<feature type="region of interest" description="Disordered" evidence="8">
    <location>
        <begin position="878"/>
        <end position="940"/>
    </location>
</feature>
<evidence type="ECO:0000256" key="6">
    <source>
        <dbReference type="ARBA" id="ARBA00023319"/>
    </source>
</evidence>
<keyword evidence="14" id="KW-1185">Reference proteome</keyword>
<evidence type="ECO:0000256" key="4">
    <source>
        <dbReference type="ARBA" id="ARBA00023157"/>
    </source>
</evidence>
<keyword evidence="2 10" id="KW-0732">Signal</keyword>
<dbReference type="SMART" id="SM00082">
    <property type="entry name" value="LRRCT"/>
    <property type="match status" value="1"/>
</dbReference>
<sequence>MAAAMLKRTMLRLLLTSLVLLAMLAQESLGHRDWMQNCSNCHCHWNSGKKSADCKGKKLTKIPLEMSNEMQVVDFSQNQIPELRRDEFQVAGLQNLHKIYLRNCTIQEVNRDAFKGLAILIELDMSSNRISQLHPNTFEGLEKLRNVIINNNEIEILESRLFINLPFLSRVEFNNNRLKQVQLNVFGGPLTAISLEQNQLTHLHKETFDNLPKLTYLSLQGNAWNCSCELQQFRDFAMAKRLYTPPTDCREPAQLRGKLWSEVPSENFACRPRILGSVRSFVEANHDNITLPCRIVGTPRPNVTWIYNKRQLNPGPNDHHIRILNSVEQQQPAASAAASGQVMTSELRIYGVRNSDKGAYICVADNRGGKAEAEFQLLVNGDYMGASAASDGLGGLGISGAIGASTSDPQTSIFLVICVIVTTFLVLLIFLVLTLFWYCRRVKTYQKDNTMMSGDGLISCKLDKTHNSSMLEGSVIMEMQKSLLNEVNPVEKPPRRTDIESVDGGDDGHEIKKTLLDETAYANHTRDDETHSVALSDTTTTPRSRHTYVDDTYGNSLPPDLLAFPARVPPTSPSMQSSQSNIPDQVIYGIRSPPPLTSPVYAHMTPHGIYGTTTIATATHNGFMTLQHPKSRNLALIATANSRHQQQQQQQLAAALQQQQQQQQQQGQGQGSSSSSASPFLPAPVVYSPATAVVMKQGYMTIPRKPRVPSWAPSTSNAAAAAHQLGEFQSPTSPNPSETGTATTVELQAEPVYDNLGLRTTAGGNSTLNLHKAQSAQGALGALAAQGGQQYSMRDRPLPATPSLTSVASASASAANASKIYEPIHELIQQQQAMQAQQQQQQAQQQQQQQQQHLYNSETEPLYGGRLHGITILPGSSISGAGLGSPSPTPMPGGESPKMAKIPPRPPPKPKKKMSVTATRSGQGSTSQLFDDEGEDGTEV</sequence>
<dbReference type="SMART" id="SM00408">
    <property type="entry name" value="IGc2"/>
    <property type="match status" value="1"/>
</dbReference>
<feature type="coiled-coil region" evidence="7">
    <location>
        <begin position="824"/>
        <end position="853"/>
    </location>
</feature>
<dbReference type="SMART" id="SM00409">
    <property type="entry name" value="IG"/>
    <property type="match status" value="1"/>
</dbReference>
<keyword evidence="4" id="KW-1015">Disulfide bond</keyword>
<dbReference type="InterPro" id="IPR036179">
    <property type="entry name" value="Ig-like_dom_sf"/>
</dbReference>
<keyword evidence="9" id="KW-1133">Transmembrane helix</keyword>
<feature type="compositionally biased region" description="Polar residues" evidence="8">
    <location>
        <begin position="533"/>
        <end position="542"/>
    </location>
</feature>
<dbReference type="OrthoDB" id="5954366at2759"/>
<feature type="compositionally biased region" description="Acidic residues" evidence="8">
    <location>
        <begin position="930"/>
        <end position="940"/>
    </location>
</feature>
<name>B4MA49_DROVI</name>
<dbReference type="AlphaFoldDB" id="B4MA49"/>
<dbReference type="InterPro" id="IPR013098">
    <property type="entry name" value="Ig_I-set"/>
</dbReference>
<dbReference type="InterPro" id="IPR032675">
    <property type="entry name" value="LRR_dom_sf"/>
</dbReference>
<organism evidence="12 14">
    <name type="scientific">Drosophila virilis</name>
    <name type="common">Fruit fly</name>
    <dbReference type="NCBI Taxonomy" id="7244"/>
    <lineage>
        <taxon>Eukaryota</taxon>
        <taxon>Metazoa</taxon>
        <taxon>Ecdysozoa</taxon>
        <taxon>Arthropoda</taxon>
        <taxon>Hexapoda</taxon>
        <taxon>Insecta</taxon>
        <taxon>Pterygota</taxon>
        <taxon>Neoptera</taxon>
        <taxon>Endopterygota</taxon>
        <taxon>Diptera</taxon>
        <taxon>Brachycera</taxon>
        <taxon>Muscomorpha</taxon>
        <taxon>Ephydroidea</taxon>
        <taxon>Drosophilidae</taxon>
        <taxon>Drosophila</taxon>
    </lineage>
</organism>
<dbReference type="InParanoid" id="B4MA49"/>
<dbReference type="GO" id="GO:0071944">
    <property type="term" value="C:cell periphery"/>
    <property type="evidence" value="ECO:0007669"/>
    <property type="project" value="UniProtKB-ARBA"/>
</dbReference>
<dbReference type="HOGENOM" id="CLU_016146_0_0_1"/>
<evidence type="ECO:0000256" key="1">
    <source>
        <dbReference type="ARBA" id="ARBA00022614"/>
    </source>
</evidence>
<dbReference type="InterPro" id="IPR007110">
    <property type="entry name" value="Ig-like_dom"/>
</dbReference>
<dbReference type="InterPro" id="IPR001611">
    <property type="entry name" value="Leu-rich_rpt"/>
</dbReference>
<accession>B4MA49</accession>
<evidence type="ECO:0000256" key="5">
    <source>
        <dbReference type="ARBA" id="ARBA00023180"/>
    </source>
</evidence>
<keyword evidence="7" id="KW-0175">Coiled coil</keyword>
<evidence type="ECO:0000256" key="9">
    <source>
        <dbReference type="SAM" id="Phobius"/>
    </source>
</evidence>
<evidence type="ECO:0000256" key="10">
    <source>
        <dbReference type="SAM" id="SignalP"/>
    </source>
</evidence>
<protein>
    <submittedName>
        <fullName evidence="12">Uncharacterized protein, isoform A</fullName>
    </submittedName>
    <submittedName>
        <fullName evidence="13">Uncharacterized protein, isoform B</fullName>
    </submittedName>
</protein>
<keyword evidence="9" id="KW-0472">Membrane</keyword>